<evidence type="ECO:0000259" key="1">
    <source>
        <dbReference type="PROSITE" id="PS50181"/>
    </source>
</evidence>
<feature type="domain" description="F-box" evidence="1">
    <location>
        <begin position="39"/>
        <end position="87"/>
    </location>
</feature>
<sequence length="374" mass="43243">MTVRKRQVPVARKKAAALPIVAEVVATIPKEQPTPRIWPKILPRLPDVVLRRLLSFFTYKELCILEQVDRRWQKFVDVRIHKFYDDLVIQQGNDLSAFHVQELRPLRRLDVSCTFSEDSNDFLSSILRRSRTSLKSLTCDCRFLATITDITVKKEPNRRYFSTVSDCWLILSYVTPEMADRFVAILPQLFLDLKSLTLQIHLTGNGYSEIEKVVSALTEKFPHLKLLCELQAETEKAILKQIAIFKNQNIIQLKAICTDFRQANFSLSNLHEVLTEANVEVGSLAFRDWSLRCDKPWERKATKKLRLSSCSVSGVDKFIESISSSKIEQLELAGQCTFSGLEYLEKTAHLEFIHQCHRKLANLNVDCDEIYYWD</sequence>
<protein>
    <submittedName>
        <fullName evidence="3">F-box domain-containing protein</fullName>
    </submittedName>
</protein>
<dbReference type="SUPFAM" id="SSF81383">
    <property type="entry name" value="F-box domain"/>
    <property type="match status" value="1"/>
</dbReference>
<dbReference type="AlphaFoldDB" id="A0A914WEM1"/>
<organism evidence="2 3">
    <name type="scientific">Plectus sambesii</name>
    <dbReference type="NCBI Taxonomy" id="2011161"/>
    <lineage>
        <taxon>Eukaryota</taxon>
        <taxon>Metazoa</taxon>
        <taxon>Ecdysozoa</taxon>
        <taxon>Nematoda</taxon>
        <taxon>Chromadorea</taxon>
        <taxon>Plectida</taxon>
        <taxon>Plectina</taxon>
        <taxon>Plectoidea</taxon>
        <taxon>Plectidae</taxon>
        <taxon>Plectus</taxon>
    </lineage>
</organism>
<dbReference type="InterPro" id="IPR001810">
    <property type="entry name" value="F-box_dom"/>
</dbReference>
<dbReference type="CDD" id="cd09917">
    <property type="entry name" value="F-box_SF"/>
    <property type="match status" value="1"/>
</dbReference>
<proteinExistence type="predicted"/>
<evidence type="ECO:0000313" key="2">
    <source>
        <dbReference type="Proteomes" id="UP000887566"/>
    </source>
</evidence>
<dbReference type="Proteomes" id="UP000887566">
    <property type="component" value="Unplaced"/>
</dbReference>
<keyword evidence="2" id="KW-1185">Reference proteome</keyword>
<dbReference type="PROSITE" id="PS50181">
    <property type="entry name" value="FBOX"/>
    <property type="match status" value="1"/>
</dbReference>
<reference evidence="3" key="1">
    <citation type="submission" date="2022-11" db="UniProtKB">
        <authorList>
            <consortium name="WormBaseParasite"/>
        </authorList>
    </citation>
    <scope>IDENTIFICATION</scope>
</reference>
<evidence type="ECO:0000313" key="3">
    <source>
        <dbReference type="WBParaSite" id="PSAMB.scaffold3size181960.g476.t1"/>
    </source>
</evidence>
<dbReference type="WBParaSite" id="PSAMB.scaffold3size181960.g476.t1">
    <property type="protein sequence ID" value="PSAMB.scaffold3size181960.g476.t1"/>
    <property type="gene ID" value="PSAMB.scaffold3size181960.g476"/>
</dbReference>
<accession>A0A914WEM1</accession>
<name>A0A914WEM1_9BILA</name>
<dbReference type="InterPro" id="IPR036047">
    <property type="entry name" value="F-box-like_dom_sf"/>
</dbReference>